<dbReference type="Gene3D" id="1.20.120.80">
    <property type="entry name" value="Cytochrome c oxidase, subunit III, four-helix bundle"/>
    <property type="match status" value="1"/>
</dbReference>
<evidence type="ECO:0000256" key="12">
    <source>
        <dbReference type="RuleBase" id="RU003376"/>
    </source>
</evidence>
<feature type="transmembrane region" description="Helical" evidence="14">
    <location>
        <begin position="172"/>
        <end position="196"/>
    </location>
</feature>
<evidence type="ECO:0000313" key="16">
    <source>
        <dbReference type="EMBL" id="SDE55072.1"/>
    </source>
</evidence>
<organism evidence="16 17">
    <name type="scientific">Auraticoccus monumenti</name>
    <dbReference type="NCBI Taxonomy" id="675864"/>
    <lineage>
        <taxon>Bacteria</taxon>
        <taxon>Bacillati</taxon>
        <taxon>Actinomycetota</taxon>
        <taxon>Actinomycetes</taxon>
        <taxon>Propionibacteriales</taxon>
        <taxon>Propionibacteriaceae</taxon>
        <taxon>Auraticoccus</taxon>
    </lineage>
</organism>
<dbReference type="GO" id="GO:0019646">
    <property type="term" value="P:aerobic electron transport chain"/>
    <property type="evidence" value="ECO:0007669"/>
    <property type="project" value="InterPro"/>
</dbReference>
<keyword evidence="6" id="KW-1278">Translocase</keyword>
<evidence type="ECO:0000256" key="14">
    <source>
        <dbReference type="SAM" id="Phobius"/>
    </source>
</evidence>
<evidence type="ECO:0000259" key="15">
    <source>
        <dbReference type="PROSITE" id="PS50253"/>
    </source>
</evidence>
<keyword evidence="17" id="KW-1185">Reference proteome</keyword>
<evidence type="ECO:0000256" key="5">
    <source>
        <dbReference type="ARBA" id="ARBA00022692"/>
    </source>
</evidence>
<keyword evidence="5 12" id="KW-0812">Transmembrane</keyword>
<dbReference type="InterPro" id="IPR000298">
    <property type="entry name" value="Cyt_c_oxidase-like_su3"/>
</dbReference>
<feature type="transmembrane region" description="Helical" evidence="14">
    <location>
        <begin position="217"/>
        <end position="236"/>
    </location>
</feature>
<sequence>MATSTSSPAAGVPHGSLHPIARSRLTGTPGRPDAVAVGTIVWLASELLFFGGLFAAYFTTRSVTNAQAEAAGVATSVWEHGAGMLNVEFAIINTAILVASSVTCQLGVNAVEHGQSRVKRTGPLWKIGGWGLREWFMATFVMGSIFIGGQVYEYAMLFSEGLTLSSDVYGSVFFLATGFHGLHVTGGLVAFLFLLGRTYLARTFTHEQATAAVAVSYYWHFVDVVWILLFAVIYFLQ</sequence>
<dbReference type="Pfam" id="PF00510">
    <property type="entry name" value="COX3"/>
    <property type="match status" value="1"/>
</dbReference>
<keyword evidence="7 14" id="KW-1133">Transmembrane helix</keyword>
<dbReference type="GO" id="GO:0005886">
    <property type="term" value="C:plasma membrane"/>
    <property type="evidence" value="ECO:0007669"/>
    <property type="project" value="UniProtKB-SubCell"/>
</dbReference>
<evidence type="ECO:0000256" key="8">
    <source>
        <dbReference type="ARBA" id="ARBA00023136"/>
    </source>
</evidence>
<dbReference type="InterPro" id="IPR013833">
    <property type="entry name" value="Cyt_c_oxidase_su3_a-hlx"/>
</dbReference>
<feature type="transmembrane region" description="Helical" evidence="14">
    <location>
        <begin position="135"/>
        <end position="152"/>
    </location>
</feature>
<dbReference type="RefSeq" id="WP_172804075.1">
    <property type="nucleotide sequence ID" value="NZ_LT629688.1"/>
</dbReference>
<dbReference type="SUPFAM" id="SSF81452">
    <property type="entry name" value="Cytochrome c oxidase subunit III-like"/>
    <property type="match status" value="1"/>
</dbReference>
<dbReference type="PANTHER" id="PTHR11403:SF2">
    <property type="entry name" value="CYTOCHROME BO(3) UBIQUINOL OXIDASE SUBUNIT 3"/>
    <property type="match status" value="1"/>
</dbReference>
<dbReference type="AlphaFoldDB" id="A0A1G7DUG6"/>
<comment type="subcellular location">
    <subcellularLocation>
        <location evidence="1 12">Cell membrane</location>
        <topology evidence="1 12">Multi-pass membrane protein</topology>
    </subcellularLocation>
</comment>
<protein>
    <recommendedName>
        <fullName evidence="3">cytochrome-c oxidase</fullName>
        <ecNumber evidence="3">7.1.1.9</ecNumber>
    </recommendedName>
    <alternativeName>
        <fullName evidence="9">Cytochrome aa3 subunit 3</fullName>
    </alternativeName>
    <alternativeName>
        <fullName evidence="10">Cytochrome c oxidase polypeptide III</fullName>
    </alternativeName>
</protein>
<dbReference type="PROSITE" id="PS50253">
    <property type="entry name" value="COX3"/>
    <property type="match status" value="1"/>
</dbReference>
<dbReference type="CDD" id="cd00386">
    <property type="entry name" value="Heme_Cu_Oxidase_III_like"/>
    <property type="match status" value="1"/>
</dbReference>
<evidence type="ECO:0000256" key="10">
    <source>
        <dbReference type="ARBA" id="ARBA00031625"/>
    </source>
</evidence>
<dbReference type="EC" id="7.1.1.9" evidence="3"/>
<accession>A0A1G7DUG6</accession>
<comment type="similarity">
    <text evidence="2 12">Belongs to the cytochrome c oxidase subunit 3 family.</text>
</comment>
<name>A0A1G7DUG6_9ACTN</name>
<dbReference type="InterPro" id="IPR024791">
    <property type="entry name" value="Cyt_c/ubiquinol_Oxase_su3"/>
</dbReference>
<evidence type="ECO:0000256" key="7">
    <source>
        <dbReference type="ARBA" id="ARBA00022989"/>
    </source>
</evidence>
<evidence type="ECO:0000256" key="2">
    <source>
        <dbReference type="ARBA" id="ARBA00010581"/>
    </source>
</evidence>
<evidence type="ECO:0000256" key="11">
    <source>
        <dbReference type="ARBA" id="ARBA00047816"/>
    </source>
</evidence>
<dbReference type="FunFam" id="1.20.120.80:FF:000001">
    <property type="entry name" value="Cytochrome (Ubi)quinol oxidase subunit III"/>
    <property type="match status" value="1"/>
</dbReference>
<feature type="domain" description="Heme-copper oxidase subunit III family profile" evidence="15">
    <location>
        <begin position="34"/>
        <end position="237"/>
    </location>
</feature>
<evidence type="ECO:0000256" key="1">
    <source>
        <dbReference type="ARBA" id="ARBA00004651"/>
    </source>
</evidence>
<reference evidence="16 17" key="1">
    <citation type="submission" date="2016-10" db="EMBL/GenBank/DDBJ databases">
        <authorList>
            <person name="de Groot N.N."/>
        </authorList>
    </citation>
    <scope>NUCLEOTIDE SEQUENCE [LARGE SCALE GENOMIC DNA]</scope>
    <source>
        <strain evidence="16 17">MON 2.2</strain>
    </source>
</reference>
<feature type="transmembrane region" description="Helical" evidence="14">
    <location>
        <begin position="34"/>
        <end position="58"/>
    </location>
</feature>
<keyword evidence="8 14" id="KW-0472">Membrane</keyword>
<evidence type="ECO:0000256" key="4">
    <source>
        <dbReference type="ARBA" id="ARBA00022475"/>
    </source>
</evidence>
<keyword evidence="4" id="KW-1003">Cell membrane</keyword>
<dbReference type="EMBL" id="LT629688">
    <property type="protein sequence ID" value="SDE55072.1"/>
    <property type="molecule type" value="Genomic_DNA"/>
</dbReference>
<dbReference type="Proteomes" id="UP000198546">
    <property type="component" value="Chromosome i"/>
</dbReference>
<evidence type="ECO:0000256" key="9">
    <source>
        <dbReference type="ARBA" id="ARBA00031400"/>
    </source>
</evidence>
<gene>
    <name evidence="16" type="ORF">SAMN04489747_3715</name>
</gene>
<evidence type="ECO:0000313" key="17">
    <source>
        <dbReference type="Proteomes" id="UP000198546"/>
    </source>
</evidence>
<comment type="catalytic activity">
    <reaction evidence="11">
        <text>4 Fe(II)-[cytochrome c] + O2 + 8 H(+)(in) = 4 Fe(III)-[cytochrome c] + 2 H2O + 4 H(+)(out)</text>
        <dbReference type="Rhea" id="RHEA:11436"/>
        <dbReference type="Rhea" id="RHEA-COMP:10350"/>
        <dbReference type="Rhea" id="RHEA-COMP:14399"/>
        <dbReference type="ChEBI" id="CHEBI:15377"/>
        <dbReference type="ChEBI" id="CHEBI:15378"/>
        <dbReference type="ChEBI" id="CHEBI:15379"/>
        <dbReference type="ChEBI" id="CHEBI:29033"/>
        <dbReference type="ChEBI" id="CHEBI:29034"/>
        <dbReference type="EC" id="7.1.1.9"/>
    </reaction>
</comment>
<dbReference type="STRING" id="675864.SAMN04489747_3715"/>
<dbReference type="GO" id="GO:0004129">
    <property type="term" value="F:cytochrome-c oxidase activity"/>
    <property type="evidence" value="ECO:0007669"/>
    <property type="project" value="UniProtKB-EC"/>
</dbReference>
<dbReference type="InterPro" id="IPR035973">
    <property type="entry name" value="Cyt_c_oxidase_su3-like_sf"/>
</dbReference>
<dbReference type="PANTHER" id="PTHR11403">
    <property type="entry name" value="CYTOCHROME C OXIDASE SUBUNIT III"/>
    <property type="match status" value="1"/>
</dbReference>
<evidence type="ECO:0000256" key="13">
    <source>
        <dbReference type="SAM" id="MobiDB-lite"/>
    </source>
</evidence>
<proteinExistence type="inferred from homology"/>
<feature type="region of interest" description="Disordered" evidence="13">
    <location>
        <begin position="1"/>
        <end position="25"/>
    </location>
</feature>
<evidence type="ECO:0000256" key="3">
    <source>
        <dbReference type="ARBA" id="ARBA00012949"/>
    </source>
</evidence>
<evidence type="ECO:0000256" key="6">
    <source>
        <dbReference type="ARBA" id="ARBA00022967"/>
    </source>
</evidence>